<evidence type="ECO:0000256" key="1">
    <source>
        <dbReference type="ARBA" id="ARBA00001946"/>
    </source>
</evidence>
<dbReference type="InterPro" id="IPR013342">
    <property type="entry name" value="Mandelate_racemase_C"/>
</dbReference>
<dbReference type="SMART" id="SM00922">
    <property type="entry name" value="MR_MLE"/>
    <property type="match status" value="1"/>
</dbReference>
<dbReference type="EC" id="5.1.2.2" evidence="5"/>
<dbReference type="RefSeq" id="WP_354445170.1">
    <property type="nucleotide sequence ID" value="NZ_JBEPSH010000006.1"/>
</dbReference>
<dbReference type="SFLD" id="SFLDS00001">
    <property type="entry name" value="Enolase"/>
    <property type="match status" value="1"/>
</dbReference>
<keyword evidence="6" id="KW-1185">Reference proteome</keyword>
<proteinExistence type="predicted"/>
<evidence type="ECO:0000256" key="2">
    <source>
        <dbReference type="ARBA" id="ARBA00022723"/>
    </source>
</evidence>
<dbReference type="SFLD" id="SFLDG00179">
    <property type="entry name" value="mandelate_racemase"/>
    <property type="match status" value="1"/>
</dbReference>
<evidence type="ECO:0000256" key="3">
    <source>
        <dbReference type="ARBA" id="ARBA00022842"/>
    </source>
</evidence>
<dbReference type="Gene3D" id="3.20.20.120">
    <property type="entry name" value="Enolase-like C-terminal domain"/>
    <property type="match status" value="1"/>
</dbReference>
<dbReference type="InterPro" id="IPR029017">
    <property type="entry name" value="Enolase-like_N"/>
</dbReference>
<keyword evidence="3" id="KW-0460">Magnesium</keyword>
<dbReference type="GO" id="GO:0018838">
    <property type="term" value="F:mandelate racemase activity"/>
    <property type="evidence" value="ECO:0007669"/>
    <property type="project" value="UniProtKB-EC"/>
</dbReference>
<evidence type="ECO:0000259" key="4">
    <source>
        <dbReference type="SMART" id="SM00922"/>
    </source>
</evidence>
<dbReference type="PANTHER" id="PTHR13794:SF58">
    <property type="entry name" value="MITOCHONDRIAL ENOLASE SUPERFAMILY MEMBER 1"/>
    <property type="match status" value="1"/>
</dbReference>
<accession>A0ABV2QAU8</accession>
<reference evidence="5 6" key="1">
    <citation type="submission" date="2024-06" db="EMBL/GenBank/DDBJ databases">
        <title>Sorghum-associated microbial communities from plants grown in Nebraska, USA.</title>
        <authorList>
            <person name="Schachtman D."/>
        </authorList>
    </citation>
    <scope>NUCLEOTIDE SEQUENCE [LARGE SCALE GENOMIC DNA]</scope>
    <source>
        <strain evidence="5 6">2709</strain>
    </source>
</reference>
<dbReference type="PANTHER" id="PTHR13794">
    <property type="entry name" value="ENOLASE SUPERFAMILY, MANDELATE RACEMASE"/>
    <property type="match status" value="1"/>
</dbReference>
<dbReference type="PROSITE" id="PS00909">
    <property type="entry name" value="MR_MLE_2"/>
    <property type="match status" value="1"/>
</dbReference>
<dbReference type="Gene3D" id="3.30.390.10">
    <property type="entry name" value="Enolase-like, N-terminal domain"/>
    <property type="match status" value="1"/>
</dbReference>
<dbReference type="InterPro" id="IPR018110">
    <property type="entry name" value="Mandel_Rmase/mucon_lact_enz_CS"/>
</dbReference>
<dbReference type="Proteomes" id="UP001549320">
    <property type="component" value="Unassembled WGS sequence"/>
</dbReference>
<protein>
    <submittedName>
        <fullName evidence="5">Mandelate racemase</fullName>
        <ecNumber evidence="5">5.1.2.2</ecNumber>
    </submittedName>
</protein>
<sequence length="359" mass="38799">MNAPCIQSIEARAVNVPLEFPVRTSVGIVDTAPLVLIDLKTNSGIVGRSYVFTYTPLALKATLEMVHSLGGLLTGLPLAPADLDTLLSSRLRLIGKTGLTQIACAGLDMAVWDAHAQFLGRPLVEVLGGTRRPIPAYDSHSMDGIELGCQRAERSAKAGFKAIKTKLGHATLEEDLKVIRALRKTVGTSVQILVDYNQGLTVPEAIRRIHVLEAEDLGWIEEPVIQENLRGYAEIRSRTRTPIQMGENWWGPGDMHNALEAGACDLAMPDAMKIGGVTGWMKAAALAQVHGIPMSSHVFEEFSAHLMMVTPTAHIFERMDLAGPILARSVQYENGHAVLDDTPGVGISWNESAVARYAA</sequence>
<dbReference type="InterPro" id="IPR013341">
    <property type="entry name" value="Mandelate_racemase_N_dom"/>
</dbReference>
<organism evidence="5 6">
    <name type="scientific">Ottowia thiooxydans</name>
    <dbReference type="NCBI Taxonomy" id="219182"/>
    <lineage>
        <taxon>Bacteria</taxon>
        <taxon>Pseudomonadati</taxon>
        <taxon>Pseudomonadota</taxon>
        <taxon>Betaproteobacteria</taxon>
        <taxon>Burkholderiales</taxon>
        <taxon>Comamonadaceae</taxon>
        <taxon>Ottowia</taxon>
    </lineage>
</organism>
<feature type="domain" description="Mandelate racemase/muconate lactonizing enzyme C-terminal" evidence="4">
    <location>
        <begin position="145"/>
        <end position="242"/>
    </location>
</feature>
<dbReference type="Pfam" id="PF02746">
    <property type="entry name" value="MR_MLE_N"/>
    <property type="match status" value="1"/>
</dbReference>
<keyword evidence="2" id="KW-0479">Metal-binding</keyword>
<comment type="cofactor">
    <cofactor evidence="1">
        <name>Mg(2+)</name>
        <dbReference type="ChEBI" id="CHEBI:18420"/>
    </cofactor>
</comment>
<dbReference type="InterPro" id="IPR036849">
    <property type="entry name" value="Enolase-like_C_sf"/>
</dbReference>
<dbReference type="SUPFAM" id="SSF54826">
    <property type="entry name" value="Enolase N-terminal domain-like"/>
    <property type="match status" value="1"/>
</dbReference>
<dbReference type="Pfam" id="PF13378">
    <property type="entry name" value="MR_MLE_C"/>
    <property type="match status" value="1"/>
</dbReference>
<name>A0ABV2QAU8_9BURK</name>
<dbReference type="InterPro" id="IPR029065">
    <property type="entry name" value="Enolase_C-like"/>
</dbReference>
<comment type="caution">
    <text evidence="5">The sequence shown here is derived from an EMBL/GenBank/DDBJ whole genome shotgun (WGS) entry which is preliminary data.</text>
</comment>
<gene>
    <name evidence="5" type="ORF">ABIE13_003275</name>
</gene>
<dbReference type="EMBL" id="JBEPSH010000006">
    <property type="protein sequence ID" value="MET4578159.1"/>
    <property type="molecule type" value="Genomic_DNA"/>
</dbReference>
<keyword evidence="5" id="KW-0413">Isomerase</keyword>
<evidence type="ECO:0000313" key="6">
    <source>
        <dbReference type="Proteomes" id="UP001549320"/>
    </source>
</evidence>
<dbReference type="SUPFAM" id="SSF51604">
    <property type="entry name" value="Enolase C-terminal domain-like"/>
    <property type="match status" value="1"/>
</dbReference>
<dbReference type="InterPro" id="IPR046945">
    <property type="entry name" value="RHMD-like"/>
</dbReference>
<evidence type="ECO:0000313" key="5">
    <source>
        <dbReference type="EMBL" id="MET4578159.1"/>
    </source>
</evidence>